<evidence type="ECO:0000313" key="2">
    <source>
        <dbReference type="Proteomes" id="UP001058739"/>
    </source>
</evidence>
<gene>
    <name evidence="1" type="ORF">NIK97_12140</name>
</gene>
<evidence type="ECO:0000313" key="1">
    <source>
        <dbReference type="EMBL" id="UWL62295.1"/>
    </source>
</evidence>
<dbReference type="Proteomes" id="UP001058739">
    <property type="component" value="Chromosome 02"/>
</dbReference>
<sequence length="80" mass="9299">MSSTVLNSRNITMISRILRDARLPGDTQDLRTDAARYLTRRFQEGTFDEDRLRIALQQFIKKHRTMAKAIDRWDDEGGAS</sequence>
<dbReference type="RefSeq" id="WP_113341839.1">
    <property type="nucleotide sequence ID" value="NZ_CP099968.1"/>
</dbReference>
<reference evidence="1" key="1">
    <citation type="submission" date="2022-06" db="EMBL/GenBank/DDBJ databases">
        <title>Complete Genome Sequence of Deoxynivalenol-bioadsorption Ochrobactrum pseudintermedium ASAG-D25.</title>
        <authorList>
            <person name="Wang N."/>
        </authorList>
    </citation>
    <scope>NUCLEOTIDE SEQUENCE</scope>
    <source>
        <strain evidence="1">ASAG-D25</strain>
    </source>
</reference>
<protein>
    <submittedName>
        <fullName evidence="1">Uncharacterized protein</fullName>
    </submittedName>
</protein>
<accession>A0ABY5UKJ7</accession>
<organism evidence="1 2">
    <name type="scientific">Brucella pseudintermedia</name>
    <dbReference type="NCBI Taxonomy" id="370111"/>
    <lineage>
        <taxon>Bacteria</taxon>
        <taxon>Pseudomonadati</taxon>
        <taxon>Pseudomonadota</taxon>
        <taxon>Alphaproteobacteria</taxon>
        <taxon>Hyphomicrobiales</taxon>
        <taxon>Brucellaceae</taxon>
        <taxon>Brucella/Ochrobactrum group</taxon>
        <taxon>Brucella</taxon>
    </lineage>
</organism>
<keyword evidence="2" id="KW-1185">Reference proteome</keyword>
<name>A0ABY5UKJ7_9HYPH</name>
<proteinExistence type="predicted"/>
<dbReference type="EMBL" id="CP099968">
    <property type="protein sequence ID" value="UWL62295.1"/>
    <property type="molecule type" value="Genomic_DNA"/>
</dbReference>